<keyword evidence="4" id="KW-1185">Reference proteome</keyword>
<accession>L1ITF3</accession>
<evidence type="ECO:0000313" key="3">
    <source>
        <dbReference type="EnsemblProtists" id="EKX39546"/>
    </source>
</evidence>
<dbReference type="EnsemblProtists" id="EKX39546">
    <property type="protein sequence ID" value="EKX39546"/>
    <property type="gene ID" value="GUITHDRAFT_143343"/>
</dbReference>
<name>L1ITF3_GUITC</name>
<dbReference type="AlphaFoldDB" id="L1ITF3"/>
<dbReference type="KEGG" id="gtt:GUITHDRAFT_143343"/>
<dbReference type="EMBL" id="JH993038">
    <property type="protein sequence ID" value="EKX39546.1"/>
    <property type="molecule type" value="Genomic_DNA"/>
</dbReference>
<reference evidence="4" key="2">
    <citation type="submission" date="2012-11" db="EMBL/GenBank/DDBJ databases">
        <authorList>
            <person name="Kuo A."/>
            <person name="Curtis B.A."/>
            <person name="Tanifuji G."/>
            <person name="Burki F."/>
            <person name="Gruber A."/>
            <person name="Irimia M."/>
            <person name="Maruyama S."/>
            <person name="Arias M.C."/>
            <person name="Ball S.G."/>
            <person name="Gile G.H."/>
            <person name="Hirakawa Y."/>
            <person name="Hopkins J.F."/>
            <person name="Rensing S.A."/>
            <person name="Schmutz J."/>
            <person name="Symeonidi A."/>
            <person name="Elias M."/>
            <person name="Eveleigh R.J."/>
            <person name="Herman E.K."/>
            <person name="Klute M.J."/>
            <person name="Nakayama T."/>
            <person name="Obornik M."/>
            <person name="Reyes-Prieto A."/>
            <person name="Armbrust E.V."/>
            <person name="Aves S.J."/>
            <person name="Beiko R.G."/>
            <person name="Coutinho P."/>
            <person name="Dacks J.B."/>
            <person name="Durnford D.G."/>
            <person name="Fast N.M."/>
            <person name="Green B.R."/>
            <person name="Grisdale C."/>
            <person name="Hempe F."/>
            <person name="Henrissat B."/>
            <person name="Hoppner M.P."/>
            <person name="Ishida K.-I."/>
            <person name="Kim E."/>
            <person name="Koreny L."/>
            <person name="Kroth P.G."/>
            <person name="Liu Y."/>
            <person name="Malik S.-B."/>
            <person name="Maier U.G."/>
            <person name="McRose D."/>
            <person name="Mock T."/>
            <person name="Neilson J.A."/>
            <person name="Onodera N.T."/>
            <person name="Poole A.M."/>
            <person name="Pritham E.J."/>
            <person name="Richards T.A."/>
            <person name="Rocap G."/>
            <person name="Roy S.W."/>
            <person name="Sarai C."/>
            <person name="Schaack S."/>
            <person name="Shirato S."/>
            <person name="Slamovits C.H."/>
            <person name="Spencer D.F."/>
            <person name="Suzuki S."/>
            <person name="Worden A.Z."/>
            <person name="Zauner S."/>
            <person name="Barry K."/>
            <person name="Bell C."/>
            <person name="Bharti A.K."/>
            <person name="Crow J.A."/>
            <person name="Grimwood J."/>
            <person name="Kramer R."/>
            <person name="Lindquist E."/>
            <person name="Lucas S."/>
            <person name="Salamov A."/>
            <person name="McFadden G.I."/>
            <person name="Lane C.E."/>
            <person name="Keeling P.J."/>
            <person name="Gray M.W."/>
            <person name="Grigoriev I.V."/>
            <person name="Archibald J.M."/>
        </authorList>
    </citation>
    <scope>NUCLEOTIDE SEQUENCE</scope>
    <source>
        <strain evidence="4">CCMP2712</strain>
    </source>
</reference>
<dbReference type="Proteomes" id="UP000011087">
    <property type="component" value="Unassembled WGS sequence"/>
</dbReference>
<gene>
    <name evidence="2" type="ORF">GUITHDRAFT_143343</name>
</gene>
<proteinExistence type="predicted"/>
<feature type="region of interest" description="Disordered" evidence="1">
    <location>
        <begin position="205"/>
        <end position="260"/>
    </location>
</feature>
<feature type="compositionally biased region" description="Polar residues" evidence="1">
    <location>
        <begin position="247"/>
        <end position="260"/>
    </location>
</feature>
<evidence type="ECO:0000313" key="2">
    <source>
        <dbReference type="EMBL" id="EKX39546.1"/>
    </source>
</evidence>
<reference evidence="3" key="3">
    <citation type="submission" date="2016-03" db="UniProtKB">
        <authorList>
            <consortium name="EnsemblProtists"/>
        </authorList>
    </citation>
    <scope>IDENTIFICATION</scope>
</reference>
<dbReference type="PaxDb" id="55529-EKX39546"/>
<evidence type="ECO:0000313" key="4">
    <source>
        <dbReference type="Proteomes" id="UP000011087"/>
    </source>
</evidence>
<dbReference type="HOGENOM" id="CLU_856489_0_0_1"/>
<sequence length="325" mass="36465">MPRPRASKENIQLSIDFAAVLTTANEGKCHCIARHGSLSLFNILSRCVPSAVRHPQMAEESCTSRKAISEPEILKVLEACGMFKRYRHRRAGRIEDDPAGAGMSLFLGRRWRDPSILSDMVVLREGHDWLCSLYPSYKEECSFNSLITTLKEVIEMWTPRNPFLQGRNRIFHSQDESKVSVKRSLVDPPASIQFAVSRAAEFNNFAPPPAKKPRRRQSSGKRSCTSKAEEAVQPASAVEIKPMLGHESSTSLKGTLSAQEQTIRTVEPLEQHKEASQHGSQRSELSSFVEDQDKPLDLFDVLGYQDFDLSPDLHCQTMFDVLAPP</sequence>
<protein>
    <submittedName>
        <fullName evidence="2 3">Uncharacterized protein</fullName>
    </submittedName>
</protein>
<dbReference type="RefSeq" id="XP_005826526.1">
    <property type="nucleotide sequence ID" value="XM_005826469.1"/>
</dbReference>
<reference evidence="2 4" key="1">
    <citation type="journal article" date="2012" name="Nature">
        <title>Algal genomes reveal evolutionary mosaicism and the fate of nucleomorphs.</title>
        <authorList>
            <consortium name="DOE Joint Genome Institute"/>
            <person name="Curtis B.A."/>
            <person name="Tanifuji G."/>
            <person name="Burki F."/>
            <person name="Gruber A."/>
            <person name="Irimia M."/>
            <person name="Maruyama S."/>
            <person name="Arias M.C."/>
            <person name="Ball S.G."/>
            <person name="Gile G.H."/>
            <person name="Hirakawa Y."/>
            <person name="Hopkins J.F."/>
            <person name="Kuo A."/>
            <person name="Rensing S.A."/>
            <person name="Schmutz J."/>
            <person name="Symeonidi A."/>
            <person name="Elias M."/>
            <person name="Eveleigh R.J."/>
            <person name="Herman E.K."/>
            <person name="Klute M.J."/>
            <person name="Nakayama T."/>
            <person name="Obornik M."/>
            <person name="Reyes-Prieto A."/>
            <person name="Armbrust E.V."/>
            <person name="Aves S.J."/>
            <person name="Beiko R.G."/>
            <person name="Coutinho P."/>
            <person name="Dacks J.B."/>
            <person name="Durnford D.G."/>
            <person name="Fast N.M."/>
            <person name="Green B.R."/>
            <person name="Grisdale C.J."/>
            <person name="Hempel F."/>
            <person name="Henrissat B."/>
            <person name="Hoppner M.P."/>
            <person name="Ishida K."/>
            <person name="Kim E."/>
            <person name="Koreny L."/>
            <person name="Kroth P.G."/>
            <person name="Liu Y."/>
            <person name="Malik S.B."/>
            <person name="Maier U.G."/>
            <person name="McRose D."/>
            <person name="Mock T."/>
            <person name="Neilson J.A."/>
            <person name="Onodera N.T."/>
            <person name="Poole A.M."/>
            <person name="Pritham E.J."/>
            <person name="Richards T.A."/>
            <person name="Rocap G."/>
            <person name="Roy S.W."/>
            <person name="Sarai C."/>
            <person name="Schaack S."/>
            <person name="Shirato S."/>
            <person name="Slamovits C.H."/>
            <person name="Spencer D.F."/>
            <person name="Suzuki S."/>
            <person name="Worden A.Z."/>
            <person name="Zauner S."/>
            <person name="Barry K."/>
            <person name="Bell C."/>
            <person name="Bharti A.K."/>
            <person name="Crow J.A."/>
            <person name="Grimwood J."/>
            <person name="Kramer R."/>
            <person name="Lindquist E."/>
            <person name="Lucas S."/>
            <person name="Salamov A."/>
            <person name="McFadden G.I."/>
            <person name="Lane C.E."/>
            <person name="Keeling P.J."/>
            <person name="Gray M.W."/>
            <person name="Grigoriev I.V."/>
            <person name="Archibald J.M."/>
        </authorList>
    </citation>
    <scope>NUCLEOTIDE SEQUENCE</scope>
    <source>
        <strain evidence="2 4">CCMP2712</strain>
    </source>
</reference>
<dbReference type="GeneID" id="17296362"/>
<organism evidence="2">
    <name type="scientific">Guillardia theta (strain CCMP2712)</name>
    <name type="common">Cryptophyte</name>
    <dbReference type="NCBI Taxonomy" id="905079"/>
    <lineage>
        <taxon>Eukaryota</taxon>
        <taxon>Cryptophyceae</taxon>
        <taxon>Pyrenomonadales</taxon>
        <taxon>Geminigeraceae</taxon>
        <taxon>Guillardia</taxon>
    </lineage>
</organism>
<evidence type="ECO:0000256" key="1">
    <source>
        <dbReference type="SAM" id="MobiDB-lite"/>
    </source>
</evidence>